<dbReference type="Proteomes" id="UP001305414">
    <property type="component" value="Unassembled WGS sequence"/>
</dbReference>
<dbReference type="AlphaFoldDB" id="A0AAN7V419"/>
<accession>A0AAN7V419</accession>
<comment type="caution">
    <text evidence="1">The sequence shown here is derived from an EMBL/GenBank/DDBJ whole genome shotgun (WGS) entry which is preliminary data.</text>
</comment>
<proteinExistence type="predicted"/>
<evidence type="ECO:0000313" key="1">
    <source>
        <dbReference type="EMBL" id="KAK5636614.1"/>
    </source>
</evidence>
<keyword evidence="2" id="KW-1185">Reference proteome</keyword>
<name>A0AAN7V419_9PEZI</name>
<sequence>MATSTSSSSIAATLQWPAGVNLEYPGSDAFENAIKRWSVYEAPIFDYSLSPVDEKQVTEIVRTSDTPTL</sequence>
<reference evidence="1 2" key="1">
    <citation type="submission" date="2023-10" db="EMBL/GenBank/DDBJ databases">
        <title>Draft genome sequence of Xylaria bambusicola isolate GMP-LS, the root and basal stem rot pathogen of sugarcane in Indonesia.</title>
        <authorList>
            <person name="Selvaraj P."/>
            <person name="Muralishankar V."/>
            <person name="Muruganantham S."/>
            <person name="Sp S."/>
            <person name="Haryani S."/>
            <person name="Lau K.J.X."/>
            <person name="Naqvi N.I."/>
        </authorList>
    </citation>
    <scope>NUCLEOTIDE SEQUENCE [LARGE SCALE GENOMIC DNA]</scope>
    <source>
        <strain evidence="1">GMP-LS</strain>
    </source>
</reference>
<dbReference type="EMBL" id="JAWHQM010000074">
    <property type="protein sequence ID" value="KAK5636614.1"/>
    <property type="molecule type" value="Genomic_DNA"/>
</dbReference>
<evidence type="ECO:0000313" key="2">
    <source>
        <dbReference type="Proteomes" id="UP001305414"/>
    </source>
</evidence>
<gene>
    <name evidence="1" type="ORF">RRF57_012326</name>
</gene>
<protein>
    <submittedName>
        <fullName evidence="1">Uncharacterized protein</fullName>
    </submittedName>
</protein>
<organism evidence="1 2">
    <name type="scientific">Xylaria bambusicola</name>
    <dbReference type="NCBI Taxonomy" id="326684"/>
    <lineage>
        <taxon>Eukaryota</taxon>
        <taxon>Fungi</taxon>
        <taxon>Dikarya</taxon>
        <taxon>Ascomycota</taxon>
        <taxon>Pezizomycotina</taxon>
        <taxon>Sordariomycetes</taxon>
        <taxon>Xylariomycetidae</taxon>
        <taxon>Xylariales</taxon>
        <taxon>Xylariaceae</taxon>
        <taxon>Xylaria</taxon>
    </lineage>
</organism>